<dbReference type="AlphaFoldDB" id="A0A1M6CJ18"/>
<feature type="region of interest" description="Disordered" evidence="5">
    <location>
        <begin position="301"/>
        <end position="320"/>
    </location>
</feature>
<dbReference type="PANTHER" id="PTHR30118">
    <property type="entry name" value="HTH-TYPE TRANSCRIPTIONAL REGULATOR LEUO-RELATED"/>
    <property type="match status" value="1"/>
</dbReference>
<protein>
    <submittedName>
        <fullName evidence="7">Nodulation protein D 2</fullName>
    </submittedName>
</protein>
<keyword evidence="2" id="KW-0805">Transcription regulation</keyword>
<dbReference type="InterPro" id="IPR036388">
    <property type="entry name" value="WH-like_DNA-bd_sf"/>
</dbReference>
<dbReference type="OrthoDB" id="6621790at2"/>
<dbReference type="GO" id="GO:0003700">
    <property type="term" value="F:DNA-binding transcription factor activity"/>
    <property type="evidence" value="ECO:0007669"/>
    <property type="project" value="InterPro"/>
</dbReference>
<dbReference type="EMBL" id="FQXZ01000045">
    <property type="protein sequence ID" value="SHI61022.1"/>
    <property type="molecule type" value="Genomic_DNA"/>
</dbReference>
<dbReference type="RefSeq" id="WP_073605635.1">
    <property type="nucleotide sequence ID" value="NZ_FQXZ01000045.1"/>
</dbReference>
<dbReference type="GO" id="GO:0003677">
    <property type="term" value="F:DNA binding"/>
    <property type="evidence" value="ECO:0007669"/>
    <property type="project" value="UniProtKB-KW"/>
</dbReference>
<evidence type="ECO:0000256" key="4">
    <source>
        <dbReference type="ARBA" id="ARBA00023163"/>
    </source>
</evidence>
<dbReference type="InterPro" id="IPR050389">
    <property type="entry name" value="LysR-type_TF"/>
</dbReference>
<organism evidence="7 8">
    <name type="scientific">Vibrio aerogenes CECT 7868</name>
    <dbReference type="NCBI Taxonomy" id="1216006"/>
    <lineage>
        <taxon>Bacteria</taxon>
        <taxon>Pseudomonadati</taxon>
        <taxon>Pseudomonadota</taxon>
        <taxon>Gammaproteobacteria</taxon>
        <taxon>Vibrionales</taxon>
        <taxon>Vibrionaceae</taxon>
        <taxon>Vibrio</taxon>
    </lineage>
</organism>
<dbReference type="Pfam" id="PF03466">
    <property type="entry name" value="LysR_substrate"/>
    <property type="match status" value="1"/>
</dbReference>
<dbReference type="InterPro" id="IPR036390">
    <property type="entry name" value="WH_DNA-bd_sf"/>
</dbReference>
<reference evidence="7 8" key="1">
    <citation type="submission" date="2016-11" db="EMBL/GenBank/DDBJ databases">
        <authorList>
            <person name="Jaros S."/>
            <person name="Januszkiewicz K."/>
            <person name="Wedrychowicz H."/>
        </authorList>
    </citation>
    <scope>NUCLEOTIDE SEQUENCE [LARGE SCALE GENOMIC DNA]</scope>
    <source>
        <strain evidence="7 8">CECT 7868</strain>
    </source>
</reference>
<evidence type="ECO:0000313" key="8">
    <source>
        <dbReference type="Proteomes" id="UP000184608"/>
    </source>
</evidence>
<dbReference type="SUPFAM" id="SSF53850">
    <property type="entry name" value="Periplasmic binding protein-like II"/>
    <property type="match status" value="1"/>
</dbReference>
<accession>A0A1M6CJ18</accession>
<dbReference type="InterPro" id="IPR000847">
    <property type="entry name" value="LysR_HTH_N"/>
</dbReference>
<evidence type="ECO:0000256" key="2">
    <source>
        <dbReference type="ARBA" id="ARBA00023015"/>
    </source>
</evidence>
<dbReference type="Gene3D" id="3.40.190.10">
    <property type="entry name" value="Periplasmic binding protein-like II"/>
    <property type="match status" value="2"/>
</dbReference>
<keyword evidence="8" id="KW-1185">Reference proteome</keyword>
<dbReference type="PANTHER" id="PTHR30118:SF6">
    <property type="entry name" value="HTH-TYPE TRANSCRIPTIONAL REGULATOR LEUO"/>
    <property type="match status" value="1"/>
</dbReference>
<keyword evidence="3" id="KW-0238">DNA-binding</keyword>
<comment type="similarity">
    <text evidence="1">Belongs to the LysR transcriptional regulatory family.</text>
</comment>
<dbReference type="Pfam" id="PF00126">
    <property type="entry name" value="HTH_1"/>
    <property type="match status" value="1"/>
</dbReference>
<dbReference type="InterPro" id="IPR005119">
    <property type="entry name" value="LysR_subst-bd"/>
</dbReference>
<dbReference type="Gene3D" id="1.10.10.10">
    <property type="entry name" value="Winged helix-like DNA-binding domain superfamily/Winged helix DNA-binding domain"/>
    <property type="match status" value="1"/>
</dbReference>
<dbReference type="SUPFAM" id="SSF46785">
    <property type="entry name" value="Winged helix' DNA-binding domain"/>
    <property type="match status" value="1"/>
</dbReference>
<evidence type="ECO:0000256" key="5">
    <source>
        <dbReference type="SAM" id="MobiDB-lite"/>
    </source>
</evidence>
<evidence type="ECO:0000313" key="7">
    <source>
        <dbReference type="EMBL" id="SHI61022.1"/>
    </source>
</evidence>
<evidence type="ECO:0000256" key="3">
    <source>
        <dbReference type="ARBA" id="ARBA00023125"/>
    </source>
</evidence>
<feature type="domain" description="HTH lysR-type" evidence="6">
    <location>
        <begin position="6"/>
        <end position="63"/>
    </location>
</feature>
<dbReference type="Proteomes" id="UP000184608">
    <property type="component" value="Unassembled WGS sequence"/>
</dbReference>
<proteinExistence type="inferred from homology"/>
<name>A0A1M6CJ18_9VIBR</name>
<keyword evidence="4" id="KW-0804">Transcription</keyword>
<evidence type="ECO:0000256" key="1">
    <source>
        <dbReference type="ARBA" id="ARBA00009437"/>
    </source>
</evidence>
<evidence type="ECO:0000259" key="6">
    <source>
        <dbReference type="PROSITE" id="PS50931"/>
    </source>
</evidence>
<dbReference type="PROSITE" id="PS50931">
    <property type="entry name" value="HTH_LYSR"/>
    <property type="match status" value="1"/>
</dbReference>
<dbReference type="STRING" id="1216006.VA7868_04030"/>
<gene>
    <name evidence="7" type="primary">nodD2</name>
    <name evidence="7" type="ORF">VA7868_04030</name>
</gene>
<sequence length="320" mass="36243">MRFHHLDLNLLVALDAILTEKNVTRAAGRLNVSQSAASGLLARLRNYFEDDLLVQSGRKMRLTPMAHALEIPLKRILLDIQSNIVNVGEFEPATSTRHFKIMASDYAVSVLVGPLLRKVHALAPNMTFDLLPSVKLYQDVLTRSDIDFLIQPDIFMSGHHPRQWLFNDSYCCVVWRDNPLVKDTMDMETYMKLGHLSVNLGEERAPSFDETFIQQISSHRRVEVSTSHFNALPYLLIGTNRVAVMPRRLANLYVQAMPLKLLEVPKKIPELSEYIQWNHVLDVDPAHHWFRRICIAESGAAHHQPEPGPGSISADVDGLS</sequence>